<dbReference type="EMBL" id="OX395127">
    <property type="protein sequence ID" value="CAI5766743.1"/>
    <property type="molecule type" value="Genomic_DNA"/>
</dbReference>
<dbReference type="Proteomes" id="UP001178461">
    <property type="component" value="Chromosome 2"/>
</dbReference>
<protein>
    <submittedName>
        <fullName evidence="2">Uncharacterized protein</fullName>
    </submittedName>
</protein>
<evidence type="ECO:0000313" key="3">
    <source>
        <dbReference type="Proteomes" id="UP001178461"/>
    </source>
</evidence>
<feature type="region of interest" description="Disordered" evidence="1">
    <location>
        <begin position="129"/>
        <end position="156"/>
    </location>
</feature>
<organism evidence="2 3">
    <name type="scientific">Podarcis lilfordi</name>
    <name type="common">Lilford's wall lizard</name>
    <dbReference type="NCBI Taxonomy" id="74358"/>
    <lineage>
        <taxon>Eukaryota</taxon>
        <taxon>Metazoa</taxon>
        <taxon>Chordata</taxon>
        <taxon>Craniata</taxon>
        <taxon>Vertebrata</taxon>
        <taxon>Euteleostomi</taxon>
        <taxon>Lepidosauria</taxon>
        <taxon>Squamata</taxon>
        <taxon>Bifurcata</taxon>
        <taxon>Unidentata</taxon>
        <taxon>Episquamata</taxon>
        <taxon>Laterata</taxon>
        <taxon>Lacertibaenia</taxon>
        <taxon>Lacertidae</taxon>
        <taxon>Podarcis</taxon>
    </lineage>
</organism>
<name>A0AA35JXY7_9SAUR</name>
<reference evidence="2" key="1">
    <citation type="submission" date="2022-12" db="EMBL/GenBank/DDBJ databases">
        <authorList>
            <person name="Alioto T."/>
            <person name="Alioto T."/>
            <person name="Gomez Garrido J."/>
        </authorList>
    </citation>
    <scope>NUCLEOTIDE SEQUENCE</scope>
</reference>
<sequence>MLRKERSEMGHRLIQNKDNGIFFQQVVKLEEGWSTHPPPEVHSIVSRDRWIPAISPSITEHPALRDRDCQSCSEVKASLISSPFVKNEAGSWGKGSFVIGQGEEGCSLKVITLRKCFCLGHHEISQSGKKSAKTEARSLVRRSNETVTSGGVANFT</sequence>
<dbReference type="AlphaFoldDB" id="A0AA35JXY7"/>
<evidence type="ECO:0000313" key="2">
    <source>
        <dbReference type="EMBL" id="CAI5766743.1"/>
    </source>
</evidence>
<feature type="compositionally biased region" description="Basic and acidic residues" evidence="1">
    <location>
        <begin position="132"/>
        <end position="144"/>
    </location>
</feature>
<keyword evidence="3" id="KW-1185">Reference proteome</keyword>
<gene>
    <name evidence="2" type="ORF">PODLI_1B041620</name>
</gene>
<feature type="compositionally biased region" description="Polar residues" evidence="1">
    <location>
        <begin position="145"/>
        <end position="156"/>
    </location>
</feature>
<evidence type="ECO:0000256" key="1">
    <source>
        <dbReference type="SAM" id="MobiDB-lite"/>
    </source>
</evidence>
<accession>A0AA35JXY7</accession>
<proteinExistence type="predicted"/>